<proteinExistence type="predicted"/>
<evidence type="ECO:0000256" key="1">
    <source>
        <dbReference type="SAM" id="MobiDB-lite"/>
    </source>
</evidence>
<sequence length="65" mass="6448">PVAPAPAPAAPAPAPEPAQQTGLINPGGYCSPASVGSVAQAANGRSYRCGGKGADRNGDYHWNTM</sequence>
<dbReference type="Proteomes" id="UP000266634">
    <property type="component" value="Unassembled WGS sequence"/>
</dbReference>
<evidence type="ECO:0000313" key="3">
    <source>
        <dbReference type="Proteomes" id="UP000266634"/>
    </source>
</evidence>
<dbReference type="AlphaFoldDB" id="A0A399SNR6"/>
<feature type="compositionally biased region" description="Pro residues" evidence="1">
    <location>
        <begin position="1"/>
        <end position="16"/>
    </location>
</feature>
<feature type="non-terminal residue" evidence="2">
    <location>
        <position position="1"/>
    </location>
</feature>
<dbReference type="EMBL" id="QWEA01000035">
    <property type="protein sequence ID" value="RIJ44604.1"/>
    <property type="molecule type" value="Genomic_DNA"/>
</dbReference>
<evidence type="ECO:0000313" key="2">
    <source>
        <dbReference type="EMBL" id="RIJ44604.1"/>
    </source>
</evidence>
<accession>A0A399SNR6</accession>
<name>A0A399SNR6_9MICO</name>
<gene>
    <name evidence="2" type="ORF">DZF93_02180</name>
</gene>
<feature type="region of interest" description="Disordered" evidence="1">
    <location>
        <begin position="1"/>
        <end position="25"/>
    </location>
</feature>
<organism evidence="2 3">
    <name type="scientific">Clavibacter michiganensis subsp. insidiosus</name>
    <dbReference type="NCBI Taxonomy" id="33014"/>
    <lineage>
        <taxon>Bacteria</taxon>
        <taxon>Bacillati</taxon>
        <taxon>Actinomycetota</taxon>
        <taxon>Actinomycetes</taxon>
        <taxon>Micrococcales</taxon>
        <taxon>Microbacteriaceae</taxon>
        <taxon>Clavibacter</taxon>
    </lineage>
</organism>
<comment type="caution">
    <text evidence="2">The sequence shown here is derived from an EMBL/GenBank/DDBJ whole genome shotgun (WGS) entry which is preliminary data.</text>
</comment>
<protein>
    <submittedName>
        <fullName evidence="2">Uncharacterized protein</fullName>
    </submittedName>
</protein>
<reference evidence="2 3" key="1">
    <citation type="submission" date="2018-08" db="EMBL/GenBank/DDBJ databases">
        <title>Genome Sequence of Clavibacter michiganensis Subspecies type strains, and the Atypical Peach-Colored Strains Isolated from Tomato.</title>
        <authorList>
            <person name="Osdaghi E."/>
            <person name="Portier P."/>
            <person name="Briand M."/>
            <person name="Jacques M.-A."/>
        </authorList>
    </citation>
    <scope>NUCLEOTIDE SEQUENCE [LARGE SCALE GENOMIC DNA]</scope>
    <source>
        <strain evidence="2 3">CFBP 6488</strain>
    </source>
</reference>